<accession>A0ABU9T339</accession>
<dbReference type="SUPFAM" id="SSF102400">
    <property type="entry name" value="DNA polymerase III chi subunit"/>
    <property type="match status" value="1"/>
</dbReference>
<organism evidence="1 2">
    <name type="scientific">Ahrensia kielensis</name>
    <dbReference type="NCBI Taxonomy" id="76980"/>
    <lineage>
        <taxon>Bacteria</taxon>
        <taxon>Pseudomonadati</taxon>
        <taxon>Pseudomonadota</taxon>
        <taxon>Alphaproteobacteria</taxon>
        <taxon>Hyphomicrobiales</taxon>
        <taxon>Ahrensiaceae</taxon>
        <taxon>Ahrensia</taxon>
    </lineage>
</organism>
<keyword evidence="1" id="KW-0808">Transferase</keyword>
<dbReference type="NCBIfam" id="NF004347">
    <property type="entry name" value="PRK05728.1-4"/>
    <property type="match status" value="1"/>
</dbReference>
<dbReference type="EC" id="2.7.7.7" evidence="1"/>
<dbReference type="InterPro" id="IPR036768">
    <property type="entry name" value="PolIII_chi_sf"/>
</dbReference>
<proteinExistence type="predicted"/>
<keyword evidence="1" id="KW-0548">Nucleotidyltransferase</keyword>
<dbReference type="PANTHER" id="PTHR38767">
    <property type="entry name" value="DNA POLYMERASE III SUBUNIT CHI"/>
    <property type="match status" value="1"/>
</dbReference>
<dbReference type="GO" id="GO:0003887">
    <property type="term" value="F:DNA-directed DNA polymerase activity"/>
    <property type="evidence" value="ECO:0007669"/>
    <property type="project" value="UniProtKB-EC"/>
</dbReference>
<evidence type="ECO:0000313" key="2">
    <source>
        <dbReference type="Proteomes" id="UP001477870"/>
    </source>
</evidence>
<reference evidence="1 2" key="1">
    <citation type="submission" date="2024-03" db="EMBL/GenBank/DDBJ databases">
        <title>Community enrichment and isolation of bacterial strains for fucoidan degradation.</title>
        <authorList>
            <person name="Sichert A."/>
        </authorList>
    </citation>
    <scope>NUCLEOTIDE SEQUENCE [LARGE SCALE GENOMIC DNA]</scope>
    <source>
        <strain evidence="1 2">AS62</strain>
    </source>
</reference>
<dbReference type="PANTHER" id="PTHR38767:SF1">
    <property type="entry name" value="DNA POLYMERASE III SUBUNIT CHI"/>
    <property type="match status" value="1"/>
</dbReference>
<dbReference type="Gene3D" id="3.40.50.10110">
    <property type="entry name" value="DNA polymerase III subunit chi"/>
    <property type="match status" value="1"/>
</dbReference>
<dbReference type="InterPro" id="IPR007459">
    <property type="entry name" value="DNA_pol3_chi"/>
</dbReference>
<dbReference type="RefSeq" id="WP_342846803.1">
    <property type="nucleotide sequence ID" value="NZ_JBBMQO010000002.1"/>
</dbReference>
<keyword evidence="2" id="KW-1185">Reference proteome</keyword>
<comment type="caution">
    <text evidence="1">The sequence shown here is derived from an EMBL/GenBank/DDBJ whole genome shotgun (WGS) entry which is preliminary data.</text>
</comment>
<dbReference type="Pfam" id="PF04364">
    <property type="entry name" value="DNA_pol3_chi"/>
    <property type="match status" value="1"/>
</dbReference>
<dbReference type="EMBL" id="JBBMQO010000002">
    <property type="protein sequence ID" value="MEM5500543.1"/>
    <property type="molecule type" value="Genomic_DNA"/>
</dbReference>
<dbReference type="Proteomes" id="UP001477870">
    <property type="component" value="Unassembled WGS sequence"/>
</dbReference>
<sequence>MTDIVFYHLTETTLDEALPVLIERSLGRGWKATIQTHSDDVRDRLDARLWEYKADSFLAHGRDGDPFEAEHPVFLTSTELNQNGSHIRFVVDNAALPDGLNSYERVAIMFDGNDESAVSQARNNWKSLKADGHTLTYWKQSMEGKWERAA</sequence>
<protein>
    <submittedName>
        <fullName evidence="1">DNA polymerase III subunit chi</fullName>
        <ecNumber evidence="1">2.7.7.7</ecNumber>
    </submittedName>
</protein>
<evidence type="ECO:0000313" key="1">
    <source>
        <dbReference type="EMBL" id="MEM5500543.1"/>
    </source>
</evidence>
<name>A0ABU9T339_9HYPH</name>
<gene>
    <name evidence="1" type="ORF">WNY59_02965</name>
</gene>